<dbReference type="RefSeq" id="WP_229536282.1">
    <property type="nucleotide sequence ID" value="NZ_JAJHJB010000030.1"/>
</dbReference>
<dbReference type="InterPro" id="IPR050077">
    <property type="entry name" value="LexA_repressor"/>
</dbReference>
<dbReference type="InterPro" id="IPR010982">
    <property type="entry name" value="Lambda_DNA-bd_dom_sf"/>
</dbReference>
<evidence type="ECO:0000259" key="1">
    <source>
        <dbReference type="PROSITE" id="PS50943"/>
    </source>
</evidence>
<protein>
    <submittedName>
        <fullName evidence="2">Helix-turn-helix domain-containing protein</fullName>
    </submittedName>
</protein>
<evidence type="ECO:0000313" key="3">
    <source>
        <dbReference type="Proteomes" id="UP001165492"/>
    </source>
</evidence>
<proteinExistence type="predicted"/>
<dbReference type="InterPro" id="IPR036286">
    <property type="entry name" value="LexA/Signal_pep-like_sf"/>
</dbReference>
<dbReference type="EMBL" id="JAJHJB010000030">
    <property type="protein sequence ID" value="MCC5467266.1"/>
    <property type="molecule type" value="Genomic_DNA"/>
</dbReference>
<dbReference type="Pfam" id="PF01381">
    <property type="entry name" value="HTH_3"/>
    <property type="match status" value="1"/>
</dbReference>
<gene>
    <name evidence="2" type="ORF">LMF89_18180</name>
</gene>
<keyword evidence="3" id="KW-1185">Reference proteome</keyword>
<dbReference type="SMART" id="SM00530">
    <property type="entry name" value="HTH_XRE"/>
    <property type="match status" value="1"/>
</dbReference>
<feature type="domain" description="HTH cro/C1-type" evidence="1">
    <location>
        <begin position="27"/>
        <end position="71"/>
    </location>
</feature>
<dbReference type="PANTHER" id="PTHR33516">
    <property type="entry name" value="LEXA REPRESSOR"/>
    <property type="match status" value="1"/>
</dbReference>
<dbReference type="InterPro" id="IPR001387">
    <property type="entry name" value="Cro/C1-type_HTH"/>
</dbReference>
<dbReference type="Proteomes" id="UP001165492">
    <property type="component" value="Unassembled WGS sequence"/>
</dbReference>
<sequence length="232" mass="25959">MMDKTNTQLKNFGLWFSKMREDSGFKSQRQLSIFSGVSNTTISRMESGEQKASPQTLGKLAPLLNCSFEDIMMQAGYLPAHCNIDNDTALPLNAVEVASTYAVPVLGHIPAGAPCIARESIEYYEDLPSKWLNSEPHNFFILRVEGDSMEGAKIFDGDLALIKKQRTFDHGQICAVGISGNTPDLYATLKYVYVIDDEFVELVPANNKYPRKKVPAKFVNIFGILKKTFRNY</sequence>
<comment type="caution">
    <text evidence="2">The sequence shown here is derived from an EMBL/GenBank/DDBJ whole genome shotgun (WGS) entry which is preliminary data.</text>
</comment>
<dbReference type="CDD" id="cd06529">
    <property type="entry name" value="S24_LexA-like"/>
    <property type="match status" value="1"/>
</dbReference>
<dbReference type="InterPro" id="IPR015927">
    <property type="entry name" value="Peptidase_S24_S26A/B/C"/>
</dbReference>
<dbReference type="PROSITE" id="PS50943">
    <property type="entry name" value="HTH_CROC1"/>
    <property type="match status" value="1"/>
</dbReference>
<dbReference type="CDD" id="cd00093">
    <property type="entry name" value="HTH_XRE"/>
    <property type="match status" value="1"/>
</dbReference>
<dbReference type="Gene3D" id="2.10.109.10">
    <property type="entry name" value="Umud Fragment, subunit A"/>
    <property type="match status" value="1"/>
</dbReference>
<dbReference type="SUPFAM" id="SSF47413">
    <property type="entry name" value="lambda repressor-like DNA-binding domains"/>
    <property type="match status" value="1"/>
</dbReference>
<dbReference type="Pfam" id="PF00717">
    <property type="entry name" value="Peptidase_S24"/>
    <property type="match status" value="1"/>
</dbReference>
<evidence type="ECO:0000313" key="2">
    <source>
        <dbReference type="EMBL" id="MCC5467266.1"/>
    </source>
</evidence>
<name>A0ABS8HVT2_9FIRM</name>
<reference evidence="2" key="1">
    <citation type="submission" date="2021-11" db="EMBL/GenBank/DDBJ databases">
        <title>Description of a new species Pelosinus isolated from the bottom sediments of Lake Baikal.</title>
        <authorList>
            <person name="Zakharyuk A."/>
        </authorList>
    </citation>
    <scope>NUCLEOTIDE SEQUENCE</scope>
    <source>
        <strain evidence="2">Bkl1</strain>
    </source>
</reference>
<dbReference type="PANTHER" id="PTHR33516:SF2">
    <property type="entry name" value="LEXA REPRESSOR-RELATED"/>
    <property type="match status" value="1"/>
</dbReference>
<dbReference type="InterPro" id="IPR039418">
    <property type="entry name" value="LexA-like"/>
</dbReference>
<organism evidence="2 3">
    <name type="scientific">Pelosinus baikalensis</name>
    <dbReference type="NCBI Taxonomy" id="2892015"/>
    <lineage>
        <taxon>Bacteria</taxon>
        <taxon>Bacillati</taxon>
        <taxon>Bacillota</taxon>
        <taxon>Negativicutes</taxon>
        <taxon>Selenomonadales</taxon>
        <taxon>Sporomusaceae</taxon>
        <taxon>Pelosinus</taxon>
    </lineage>
</organism>
<dbReference type="Gene3D" id="1.10.260.40">
    <property type="entry name" value="lambda repressor-like DNA-binding domains"/>
    <property type="match status" value="1"/>
</dbReference>
<accession>A0ABS8HVT2</accession>
<dbReference type="SUPFAM" id="SSF51306">
    <property type="entry name" value="LexA/Signal peptidase"/>
    <property type="match status" value="1"/>
</dbReference>